<keyword evidence="1" id="KW-0472">Membrane</keyword>
<proteinExistence type="predicted"/>
<comment type="caution">
    <text evidence="3">The sequence shown here is derived from an EMBL/GenBank/DDBJ whole genome shotgun (WGS) entry which is preliminary data.</text>
</comment>
<sequence length="554" mass="62220">MKPSPIPGVTENVYLALRRLRSNKRRPRTLWVDALSINQEDEAEKTAQVSEVGPIYADAKRVNVWLGYPTAAMGMFFEFLMVLLSYFFSSFSNSNATIPKGPRIYALTIPLTTQIPEYRDGFYQFCSAPSWARLWTIQEVALNVDCWVYLGLAEPIEMSDLQGSLYRVASDIERRWKLIRRTQDPRALHSAWRESRESREPTAVMALHTFRGFSGLIQDVENLYLLMTKKASNPHDLVFACRAQFPDTFGQIVVGYQRDPSDILREVTAHIISQTYSLGGLLGLVSLCPAVPGAPSWALKLYWDGPPRTTSYFHYFGLGSLRLPYAEYHLAARVLPDGETLSLRGFVVDHVALVSDPFPTYTLPYTRRWHNDVHTLLKGWRSVCASGGLKSTFEEGLEYILYAPANSMAIDDAKMSGSVDPKGTCLKYDDNLSKVRRSALREWMNNPRTTPFYFDEGNLLSSPQSNDLMSTVRSPALSGSRLFITACGRMGLGRMVRRGDAIAIIAKCTLPIALRPVQGTGRYTLGQPSVLQGATFGEEWPVDNQTEFETIETV</sequence>
<dbReference type="Pfam" id="PF06985">
    <property type="entry name" value="HET"/>
    <property type="match status" value="1"/>
</dbReference>
<gene>
    <name evidence="3" type="ORF">PG996_008120</name>
</gene>
<keyword evidence="4" id="KW-1185">Reference proteome</keyword>
<keyword evidence="1" id="KW-1133">Transmembrane helix</keyword>
<dbReference type="EMBL" id="JAQQWM010000005">
    <property type="protein sequence ID" value="KAK8063468.1"/>
    <property type="molecule type" value="Genomic_DNA"/>
</dbReference>
<dbReference type="PANTHER" id="PTHR24148:SF64">
    <property type="entry name" value="HETEROKARYON INCOMPATIBILITY DOMAIN-CONTAINING PROTEIN"/>
    <property type="match status" value="1"/>
</dbReference>
<accession>A0ABR1V086</accession>
<feature type="domain" description="Heterokaryon incompatibility" evidence="2">
    <location>
        <begin position="9"/>
        <end position="139"/>
    </location>
</feature>
<evidence type="ECO:0000313" key="3">
    <source>
        <dbReference type="EMBL" id="KAK8063468.1"/>
    </source>
</evidence>
<dbReference type="PANTHER" id="PTHR24148">
    <property type="entry name" value="ANKYRIN REPEAT DOMAIN-CONTAINING PROTEIN 39 HOMOLOG-RELATED"/>
    <property type="match status" value="1"/>
</dbReference>
<name>A0ABR1V086_9PEZI</name>
<evidence type="ECO:0000256" key="1">
    <source>
        <dbReference type="SAM" id="Phobius"/>
    </source>
</evidence>
<dbReference type="InterPro" id="IPR010730">
    <property type="entry name" value="HET"/>
</dbReference>
<organism evidence="3 4">
    <name type="scientific">Apiospora saccharicola</name>
    <dbReference type="NCBI Taxonomy" id="335842"/>
    <lineage>
        <taxon>Eukaryota</taxon>
        <taxon>Fungi</taxon>
        <taxon>Dikarya</taxon>
        <taxon>Ascomycota</taxon>
        <taxon>Pezizomycotina</taxon>
        <taxon>Sordariomycetes</taxon>
        <taxon>Xylariomycetidae</taxon>
        <taxon>Amphisphaeriales</taxon>
        <taxon>Apiosporaceae</taxon>
        <taxon>Apiospora</taxon>
    </lineage>
</organism>
<reference evidence="3 4" key="1">
    <citation type="submission" date="2023-01" db="EMBL/GenBank/DDBJ databases">
        <title>Analysis of 21 Apiospora genomes using comparative genomics revels a genus with tremendous synthesis potential of carbohydrate active enzymes and secondary metabolites.</title>
        <authorList>
            <person name="Sorensen T."/>
        </authorList>
    </citation>
    <scope>NUCLEOTIDE SEQUENCE [LARGE SCALE GENOMIC DNA]</scope>
    <source>
        <strain evidence="3 4">CBS 83171</strain>
    </source>
</reference>
<protein>
    <recommendedName>
        <fullName evidence="2">Heterokaryon incompatibility domain-containing protein</fullName>
    </recommendedName>
</protein>
<dbReference type="InterPro" id="IPR052895">
    <property type="entry name" value="HetReg/Transcr_Mod"/>
</dbReference>
<evidence type="ECO:0000259" key="2">
    <source>
        <dbReference type="Pfam" id="PF06985"/>
    </source>
</evidence>
<keyword evidence="1" id="KW-0812">Transmembrane</keyword>
<dbReference type="Proteomes" id="UP001446871">
    <property type="component" value="Unassembled WGS sequence"/>
</dbReference>
<feature type="transmembrane region" description="Helical" evidence="1">
    <location>
        <begin position="65"/>
        <end position="88"/>
    </location>
</feature>
<evidence type="ECO:0000313" key="4">
    <source>
        <dbReference type="Proteomes" id="UP001446871"/>
    </source>
</evidence>